<keyword evidence="5" id="KW-0418">Kinase</keyword>
<dbReference type="CDD" id="cd00082">
    <property type="entry name" value="HisKA"/>
    <property type="match status" value="1"/>
</dbReference>
<dbReference type="InterPro" id="IPR036097">
    <property type="entry name" value="HisK_dim/P_sf"/>
</dbReference>
<feature type="coiled-coil region" evidence="8">
    <location>
        <begin position="46"/>
        <end position="80"/>
    </location>
</feature>
<dbReference type="InterPro" id="IPR050736">
    <property type="entry name" value="Sensor_HK_Regulatory"/>
</dbReference>
<dbReference type="InterPro" id="IPR003661">
    <property type="entry name" value="HisK_dim/P_dom"/>
</dbReference>
<dbReference type="Gene3D" id="3.30.565.10">
    <property type="entry name" value="Histidine kinase-like ATPase, C-terminal domain"/>
    <property type="match status" value="1"/>
</dbReference>
<dbReference type="InterPro" id="IPR004358">
    <property type="entry name" value="Sig_transdc_His_kin-like_C"/>
</dbReference>
<dbReference type="Pfam" id="PF00989">
    <property type="entry name" value="PAS"/>
    <property type="match status" value="1"/>
</dbReference>
<dbReference type="PROSITE" id="PS50113">
    <property type="entry name" value="PAC"/>
    <property type="match status" value="1"/>
</dbReference>
<dbReference type="SMART" id="SM00388">
    <property type="entry name" value="HisKA"/>
    <property type="match status" value="1"/>
</dbReference>
<dbReference type="InterPro" id="IPR003018">
    <property type="entry name" value="GAF"/>
</dbReference>
<dbReference type="Gene3D" id="3.30.450.20">
    <property type="entry name" value="PAS domain"/>
    <property type="match status" value="1"/>
</dbReference>
<dbReference type="Pfam" id="PF00512">
    <property type="entry name" value="HisKA"/>
    <property type="match status" value="1"/>
</dbReference>
<dbReference type="InterPro" id="IPR013767">
    <property type="entry name" value="PAS_fold"/>
</dbReference>
<dbReference type="AlphaFoldDB" id="A0A3A4NQ03"/>
<feature type="domain" description="PAS" evidence="10">
    <location>
        <begin position="251"/>
        <end position="321"/>
    </location>
</feature>
<dbReference type="PRINTS" id="PR00344">
    <property type="entry name" value="BCTRLSENSOR"/>
</dbReference>
<evidence type="ECO:0000256" key="2">
    <source>
        <dbReference type="ARBA" id="ARBA00012438"/>
    </source>
</evidence>
<evidence type="ECO:0000256" key="4">
    <source>
        <dbReference type="ARBA" id="ARBA00022679"/>
    </source>
</evidence>
<dbReference type="SMART" id="SM00091">
    <property type="entry name" value="PAS"/>
    <property type="match status" value="1"/>
</dbReference>
<evidence type="ECO:0000256" key="7">
    <source>
        <dbReference type="ARBA" id="ARBA00023136"/>
    </source>
</evidence>
<name>A0A3A4NQ03_ABYX5</name>
<dbReference type="GO" id="GO:0000155">
    <property type="term" value="F:phosphorelay sensor kinase activity"/>
    <property type="evidence" value="ECO:0007669"/>
    <property type="project" value="InterPro"/>
</dbReference>
<dbReference type="PANTHER" id="PTHR43711">
    <property type="entry name" value="TWO-COMPONENT HISTIDINE KINASE"/>
    <property type="match status" value="1"/>
</dbReference>
<feature type="domain" description="PAC" evidence="11">
    <location>
        <begin position="324"/>
        <end position="376"/>
    </location>
</feature>
<dbReference type="Gene3D" id="1.10.287.130">
    <property type="match status" value="1"/>
</dbReference>
<evidence type="ECO:0000313" key="13">
    <source>
        <dbReference type="Proteomes" id="UP000265882"/>
    </source>
</evidence>
<keyword evidence="4" id="KW-0808">Transferase</keyword>
<evidence type="ECO:0000259" key="9">
    <source>
        <dbReference type="PROSITE" id="PS50109"/>
    </source>
</evidence>
<dbReference type="SUPFAM" id="SSF55874">
    <property type="entry name" value="ATPase domain of HSP90 chaperone/DNA topoisomerase II/histidine kinase"/>
    <property type="match status" value="1"/>
</dbReference>
<dbReference type="InterPro" id="IPR005467">
    <property type="entry name" value="His_kinase_dom"/>
</dbReference>
<dbReference type="EMBL" id="QZKU01000092">
    <property type="protein sequence ID" value="RJP19150.1"/>
    <property type="molecule type" value="Genomic_DNA"/>
</dbReference>
<evidence type="ECO:0000256" key="5">
    <source>
        <dbReference type="ARBA" id="ARBA00022777"/>
    </source>
</evidence>
<dbReference type="PROSITE" id="PS50112">
    <property type="entry name" value="PAS"/>
    <property type="match status" value="1"/>
</dbReference>
<dbReference type="SUPFAM" id="SSF55781">
    <property type="entry name" value="GAF domain-like"/>
    <property type="match status" value="1"/>
</dbReference>
<keyword evidence="8" id="KW-0175">Coiled coil</keyword>
<dbReference type="InterPro" id="IPR029016">
    <property type="entry name" value="GAF-like_dom_sf"/>
</dbReference>
<gene>
    <name evidence="12" type="ORF">C4520_13245</name>
</gene>
<dbReference type="EC" id="2.7.13.3" evidence="2"/>
<dbReference type="PROSITE" id="PS50109">
    <property type="entry name" value="HIS_KIN"/>
    <property type="match status" value="1"/>
</dbReference>
<dbReference type="GO" id="GO:0006355">
    <property type="term" value="P:regulation of DNA-templated transcription"/>
    <property type="evidence" value="ECO:0007669"/>
    <property type="project" value="InterPro"/>
</dbReference>
<accession>A0A3A4NQ03</accession>
<evidence type="ECO:0000256" key="3">
    <source>
        <dbReference type="ARBA" id="ARBA00022553"/>
    </source>
</evidence>
<dbReference type="PANTHER" id="PTHR43711:SF31">
    <property type="entry name" value="HISTIDINE KINASE"/>
    <property type="match status" value="1"/>
</dbReference>
<evidence type="ECO:0000313" key="12">
    <source>
        <dbReference type="EMBL" id="RJP19150.1"/>
    </source>
</evidence>
<dbReference type="Gene3D" id="3.30.450.40">
    <property type="match status" value="1"/>
</dbReference>
<dbReference type="InterPro" id="IPR003594">
    <property type="entry name" value="HATPase_dom"/>
</dbReference>
<dbReference type="SUPFAM" id="SSF55785">
    <property type="entry name" value="PYP-like sensor domain (PAS domain)"/>
    <property type="match status" value="1"/>
</dbReference>
<dbReference type="SUPFAM" id="SSF47384">
    <property type="entry name" value="Homodimeric domain of signal transducing histidine kinase"/>
    <property type="match status" value="1"/>
</dbReference>
<keyword evidence="6" id="KW-0902">Two-component regulatory system</keyword>
<evidence type="ECO:0000259" key="10">
    <source>
        <dbReference type="PROSITE" id="PS50112"/>
    </source>
</evidence>
<comment type="caution">
    <text evidence="12">The sequence shown here is derived from an EMBL/GenBank/DDBJ whole genome shotgun (WGS) entry which is preliminary data.</text>
</comment>
<feature type="domain" description="Histidine kinase" evidence="9">
    <location>
        <begin position="387"/>
        <end position="608"/>
    </location>
</feature>
<dbReference type="CDD" id="cd00130">
    <property type="entry name" value="PAS"/>
    <property type="match status" value="1"/>
</dbReference>
<dbReference type="NCBIfam" id="TIGR00229">
    <property type="entry name" value="sensory_box"/>
    <property type="match status" value="1"/>
</dbReference>
<dbReference type="SMART" id="SM00065">
    <property type="entry name" value="GAF"/>
    <property type="match status" value="1"/>
</dbReference>
<evidence type="ECO:0000259" key="11">
    <source>
        <dbReference type="PROSITE" id="PS50113"/>
    </source>
</evidence>
<dbReference type="Pfam" id="PF02518">
    <property type="entry name" value="HATPase_c"/>
    <property type="match status" value="1"/>
</dbReference>
<dbReference type="FunFam" id="3.30.565.10:FF:000006">
    <property type="entry name" value="Sensor histidine kinase WalK"/>
    <property type="match status" value="1"/>
</dbReference>
<evidence type="ECO:0000256" key="6">
    <source>
        <dbReference type="ARBA" id="ARBA00023012"/>
    </source>
</evidence>
<dbReference type="Proteomes" id="UP000265882">
    <property type="component" value="Unassembled WGS sequence"/>
</dbReference>
<evidence type="ECO:0000256" key="8">
    <source>
        <dbReference type="SAM" id="Coils"/>
    </source>
</evidence>
<evidence type="ECO:0000256" key="1">
    <source>
        <dbReference type="ARBA" id="ARBA00000085"/>
    </source>
</evidence>
<sequence>MKQKKMTTHTDGLKKALAILDRFSPKELYAETGAKNALSDQLLQRLNFLLDDRRNMISRLERMEKELAVFRNVNAEASRMLEKKIEELSLLRLITDTTGRAIMAHDPFKPILDKVITIVGADAGLLCILNPESGRFELQTASAAGLSYPEDILVQIMEDVAGRIAPEAIPLLVDDLRADARFSDLFSRPETLRSFASFPLVVEHKSIGILIVANQHANAFDAETDRIMHIIAGQIGVTVQNALLYAEVKKTKEYLENLVERAGDAIFTLDRSHMIVSWNNGAQTIFRRDKKSAIGRSLSDVISADSASLLKQHIESIMNSENIVTTEIDVAGDNGKAAQIALTLSPIRGADGEVIGVSGIAKDISEQKRVEEELRRLNDAKSQFVSTVSHELRTPLTSIKSYVEILLHEMNALPEDTIFRYLTIMNEECDRLSTLITNVLDLQKLEAGRLQARLEPLLFADVVRVARELFHGVAVPNRIELSSEFIVPDHMTRVRGDRKRLMQVLSNLLSNAFKFAKVGGHVGICLNKDEEGVHLVVTDDGIGIPASETEKVFEKFYQVDNEITRTKGGTGLGLSITRDLIQLHGGRIWVESKEGEGCAFHVVLPPDE</sequence>
<dbReference type="InterPro" id="IPR036890">
    <property type="entry name" value="HATPase_C_sf"/>
</dbReference>
<comment type="catalytic activity">
    <reaction evidence="1">
        <text>ATP + protein L-histidine = ADP + protein N-phospho-L-histidine.</text>
        <dbReference type="EC" id="2.7.13.3"/>
    </reaction>
</comment>
<reference evidence="12 13" key="1">
    <citation type="journal article" date="2017" name="ISME J.">
        <title>Energy and carbon metabolisms in a deep terrestrial subsurface fluid microbial community.</title>
        <authorList>
            <person name="Momper L."/>
            <person name="Jungbluth S.P."/>
            <person name="Lee M.D."/>
            <person name="Amend J.P."/>
        </authorList>
    </citation>
    <scope>NUCLEOTIDE SEQUENCE [LARGE SCALE GENOMIC DNA]</scope>
    <source>
        <strain evidence="12">SURF_5</strain>
    </source>
</reference>
<dbReference type="FunFam" id="1.10.287.130:FF:000001">
    <property type="entry name" value="Two-component sensor histidine kinase"/>
    <property type="match status" value="1"/>
</dbReference>
<protein>
    <recommendedName>
        <fullName evidence="2">histidine kinase</fullName>
        <ecNumber evidence="2">2.7.13.3</ecNumber>
    </recommendedName>
</protein>
<dbReference type="InterPro" id="IPR000700">
    <property type="entry name" value="PAS-assoc_C"/>
</dbReference>
<dbReference type="Pfam" id="PF01590">
    <property type="entry name" value="GAF"/>
    <property type="match status" value="1"/>
</dbReference>
<dbReference type="InterPro" id="IPR000014">
    <property type="entry name" value="PAS"/>
</dbReference>
<proteinExistence type="predicted"/>
<dbReference type="InterPro" id="IPR035965">
    <property type="entry name" value="PAS-like_dom_sf"/>
</dbReference>
<organism evidence="12 13">
    <name type="scientific">Abyssobacteria bacterium (strain SURF_5)</name>
    <dbReference type="NCBI Taxonomy" id="2093360"/>
    <lineage>
        <taxon>Bacteria</taxon>
        <taxon>Pseudomonadati</taxon>
        <taxon>Candidatus Hydrogenedentota</taxon>
        <taxon>Candidatus Abyssobacteria</taxon>
    </lineage>
</organism>
<dbReference type="CDD" id="cd16922">
    <property type="entry name" value="HATPase_EvgS-ArcB-TorS-like"/>
    <property type="match status" value="1"/>
</dbReference>
<keyword evidence="3" id="KW-0597">Phosphoprotein</keyword>
<dbReference type="SMART" id="SM00387">
    <property type="entry name" value="HATPase_c"/>
    <property type="match status" value="1"/>
</dbReference>
<keyword evidence="7" id="KW-0472">Membrane</keyword>